<dbReference type="PROSITE" id="PS50137">
    <property type="entry name" value="DS_RBD"/>
    <property type="match status" value="1"/>
</dbReference>
<feature type="region of interest" description="Disordered" evidence="20">
    <location>
        <begin position="1"/>
        <end position="21"/>
    </location>
</feature>
<dbReference type="SUPFAM" id="SSF53756">
    <property type="entry name" value="UDP-Glycosyltransferase/glycogen phosphorylase"/>
    <property type="match status" value="1"/>
</dbReference>
<dbReference type="SUPFAM" id="SSF52540">
    <property type="entry name" value="P-loop containing nucleoside triphosphate hydrolases"/>
    <property type="match status" value="1"/>
</dbReference>
<dbReference type="FunFam" id="3.40.50.2000:FF:000040">
    <property type="entry name" value="UDP-glycosyltransferase 76C1"/>
    <property type="match status" value="1"/>
</dbReference>
<comment type="subcellular location">
    <subcellularLocation>
        <location evidence="3">Nucleus</location>
    </subcellularLocation>
</comment>
<dbReference type="Pfam" id="PF00636">
    <property type="entry name" value="Ribonuclease_3"/>
    <property type="match status" value="2"/>
</dbReference>
<dbReference type="InterPro" id="IPR036389">
    <property type="entry name" value="RNase_III_sf"/>
</dbReference>
<keyword evidence="6" id="KW-0540">Nuclease</keyword>
<dbReference type="Gene3D" id="1.10.1520.10">
    <property type="entry name" value="Ribonuclease III domain"/>
    <property type="match status" value="2"/>
</dbReference>
<dbReference type="PROSITE" id="PS51192">
    <property type="entry name" value="HELICASE_ATP_BIND_1"/>
    <property type="match status" value="1"/>
</dbReference>
<dbReference type="Pfam" id="PF03368">
    <property type="entry name" value="Dicer_dimer"/>
    <property type="match status" value="1"/>
</dbReference>
<dbReference type="Gene3D" id="3.30.160.380">
    <property type="entry name" value="Dicer dimerisation domain"/>
    <property type="match status" value="1"/>
</dbReference>
<dbReference type="InterPro" id="IPR000999">
    <property type="entry name" value="RNase_III_dom"/>
</dbReference>
<comment type="cofactor">
    <cofactor evidence="2">
        <name>Mg(2+)</name>
        <dbReference type="ChEBI" id="CHEBI:18420"/>
    </cofactor>
</comment>
<keyword evidence="7" id="KW-0479">Metal-binding</keyword>
<feature type="domain" description="Dicer dsRNA-binding fold" evidence="25">
    <location>
        <begin position="320"/>
        <end position="410"/>
    </location>
</feature>
<dbReference type="SMART" id="SM00487">
    <property type="entry name" value="DEXDc"/>
    <property type="match status" value="1"/>
</dbReference>
<evidence type="ECO:0000256" key="14">
    <source>
        <dbReference type="ARBA" id="ARBA00022842"/>
    </source>
</evidence>
<dbReference type="EMBL" id="OX459119">
    <property type="protein sequence ID" value="CAI9094529.1"/>
    <property type="molecule type" value="Genomic_DNA"/>
</dbReference>
<reference evidence="26" key="1">
    <citation type="submission" date="2023-03" db="EMBL/GenBank/DDBJ databases">
        <authorList>
            <person name="Julca I."/>
        </authorList>
    </citation>
    <scope>NUCLEOTIDE SEQUENCE</scope>
</reference>
<evidence type="ECO:0000256" key="15">
    <source>
        <dbReference type="ARBA" id="ARBA00022884"/>
    </source>
</evidence>
<dbReference type="GO" id="GO:1900994">
    <property type="term" value="P:(-)-secologanin biosynthetic process"/>
    <property type="evidence" value="ECO:0007669"/>
    <property type="project" value="UniProtKB-ARBA"/>
</dbReference>
<keyword evidence="8" id="KW-0677">Repeat</keyword>
<dbReference type="PANTHER" id="PTHR14950:SF46">
    <property type="entry name" value="ENDORIBONUCLEASE DICER HOMOLOG 3"/>
    <property type="match status" value="1"/>
</dbReference>
<dbReference type="InterPro" id="IPR027417">
    <property type="entry name" value="P-loop_NTPase"/>
</dbReference>
<dbReference type="GO" id="GO:0005737">
    <property type="term" value="C:cytoplasm"/>
    <property type="evidence" value="ECO:0007669"/>
    <property type="project" value="TreeGrafter"/>
</dbReference>
<keyword evidence="10" id="KW-0255">Endonuclease</keyword>
<dbReference type="FunFam" id="1.10.1520.10:FF:000008">
    <property type="entry name" value="Dicer-like 104"/>
    <property type="match status" value="1"/>
</dbReference>
<feature type="domain" description="RNase III" evidence="22">
    <location>
        <begin position="990"/>
        <end position="1135"/>
    </location>
</feature>
<dbReference type="Pfam" id="PF00270">
    <property type="entry name" value="DEAD"/>
    <property type="match status" value="1"/>
</dbReference>
<keyword evidence="15 19" id="KW-0694">RNA-binding</keyword>
<evidence type="ECO:0000256" key="11">
    <source>
        <dbReference type="ARBA" id="ARBA00022801"/>
    </source>
</evidence>
<dbReference type="FunFam" id="2.170.260.10:FF:000004">
    <property type="entry name" value="Dicer-like 104"/>
    <property type="match status" value="1"/>
</dbReference>
<dbReference type="Gene3D" id="3.30.160.20">
    <property type="match status" value="1"/>
</dbReference>
<evidence type="ECO:0000256" key="6">
    <source>
        <dbReference type="ARBA" id="ARBA00022722"/>
    </source>
</evidence>
<dbReference type="GO" id="GO:0003723">
    <property type="term" value="F:RNA binding"/>
    <property type="evidence" value="ECO:0007669"/>
    <property type="project" value="UniProtKB-UniRule"/>
</dbReference>
<evidence type="ECO:0000256" key="19">
    <source>
        <dbReference type="PROSITE-ProRule" id="PRU00657"/>
    </source>
</evidence>
<evidence type="ECO:0000256" key="8">
    <source>
        <dbReference type="ARBA" id="ARBA00022737"/>
    </source>
</evidence>
<keyword evidence="16" id="KW-0943">RNA-mediated gene silencing</keyword>
<dbReference type="CDD" id="cd03784">
    <property type="entry name" value="GT1_Gtf-like"/>
    <property type="match status" value="1"/>
</dbReference>
<evidence type="ECO:0000256" key="1">
    <source>
        <dbReference type="ARBA" id="ARBA00001936"/>
    </source>
</evidence>
<evidence type="ECO:0000256" key="9">
    <source>
        <dbReference type="ARBA" id="ARBA00022741"/>
    </source>
</evidence>
<dbReference type="GO" id="GO:0004386">
    <property type="term" value="F:helicase activity"/>
    <property type="evidence" value="ECO:0007669"/>
    <property type="project" value="UniProtKB-KW"/>
</dbReference>
<dbReference type="PANTHER" id="PTHR14950">
    <property type="entry name" value="DICER-RELATED"/>
    <property type="match status" value="1"/>
</dbReference>
<keyword evidence="18" id="KW-0539">Nucleus</keyword>
<evidence type="ECO:0000256" key="10">
    <source>
        <dbReference type="ARBA" id="ARBA00022759"/>
    </source>
</evidence>
<dbReference type="FunFam" id="1.10.1520.10:FF:000004">
    <property type="entry name" value="Endoribonuclease dicer-like 1"/>
    <property type="match status" value="1"/>
</dbReference>
<dbReference type="GO" id="GO:0004525">
    <property type="term" value="F:ribonuclease III activity"/>
    <property type="evidence" value="ECO:0007669"/>
    <property type="project" value="InterPro"/>
</dbReference>
<sequence length="1937" mass="216937">MGSDEEDMMKNPLKRSFDDMNSKPEIASAAMDVDKDRSFISGDDQVKILEVARRENTIVVLEAGVEKTMIVEMMINEFGQSLGNNGVNKIIIYLAPSVNLVQQQCKVIKSLTTLRVDEIFGAKGVDDWRRETWEDLINAHDILVMTPQILLDALRKDILTLDIVILMILDECQLATGKHPYAKIMKDFYHDKCRIKPIVFGITASPINRTGVTPARDCKRKISDLENLLDSRIYTAENKVELESYVPSVKEVCLYESPVSPTSKLKKKFISSPSKDTRNHFSVTSTVTLTDFGLVRAHTTKEMEVYRVEATGVSVSADSSVSFLENYCEKLPRDKIFTPKPTYQFLLEGQYYRCKLTLPPNAALQTVVGPTTSGSYLSKQLVCLEACKRLHQVGALTDYLTPSEEASKAVPCPTSKTVSAGAGTTKRKELHGTTRIHLLSGTWGDNVDGFSFQAYKMDFICNVEEHRYSSFVLLLQSKLDDDVGNIQVDLYLLSKFVKSSVSACGQMFLDGEQVRKAKCFQEFFFNGLFGKLFVNTSGERKLLFETHETLWDPSRMYILLPLEASTSCTNSWEINWRGIESCVAVVAFLKKHAWLNAELSESRRKMLLIDRPEPDGFNVESTNIIHLANKSVCLNELANMVVVSIHTGRIYSIMEAVENSSAESPFDGSSESESPSYSSYTDYFSKKYGIMLVHPGQPLLLLKQSHNAHNLLVDFRNEHITNGKMSPNDNRVVTAKPRYYAYMPPELLIGIDIGTSVLKSFYLLPSLMHRLESLMLASQLRKDLVLCSDNLRISSSLILEALTTLKCSEIFSMERLELLGDSVLKYAVSCHLFLKYPKKHEGQLSSERQRIICNSALHQLGTQRKLQGYIRDGAFEPRRWTAPGQRSLWPCACVHGVDSVEVPLDEKFVTEDMKVKVGKSCDRGHRWMGSKTISDCVEALIGACYVGGGLIAALDLMKWIGIDAATDPALVQEAIEIASLHLYVPKFKDIEILEGKLGYEFRVKGILLEAITHATEQEQDASFCYQRLEFLGDSVLDVLVTRHLYHNHSEIDPGELTDLRSASVNNDSFALAAVKKKLYIHLQHCSGHLEDQISAYVKSVSESCDSTKPVQVTDAPKVLGDLMESIAGAILIDTNLNLDEVWRIFEPLLSPIVTPDKLELRPLRELIELCSSLGYFLKEKYIIKGDEVKAELSLQLEDILLVEKGSGKSKKAGRGQAALHLLKRLEERGISNSKRSKDGTEDVCDPYSLRSGGDVCDHVNTEPTQGPCKRQKKSNLPEEPDRNPLSTTDSKDIPVIPPVDMKKGGPRNSLFALCKRQQWPMPTFDCTEQKSRTAVVFGEGSEQRTGFNSYESKITLIIPNSGTIVVSGKPQPDKKTSSDSAALTMLLELQAQKKIVISQHCRRNSNSKHKNKSSFPAKSVERRVINSINCYSANPMALMGEADKQIPDPPHVLIFPFPLQGHVNSMLKLAEFLCLSGGITVTYLVPQHIHRRLLLHANIESRFNKYPGFSLLSLPDGIFDGEMSTAGAAYKLYDSLNSVAVPFLRDLLTPKSDWAQTKNPITTIIADGAYSMVIDIALQIGVPIIYFRTISACAFWAYFSAPELTEAGEIPFSENEMDLGITSVKGMEGYIRRRDLPSFFRDIEGPDFKMLATETRQTTKTNGLILNTFDDLEGPILSQIRTQCPNLYTIGPLHAHLKSKLTENSKSTTTKSSSNSLWAEDRKCIEWLDQQPSKSVLYVSFGSIAVVKNEQLIELWQGLVNSGVKFLWVIRPDSIIIDQKNDDGDEEGNNNKKSIREELEVATKERGFMVGWAPQEEVLGHPAVGGFWTHSGWNSTLETVVEGVPMICWPFFADQQINSRFVDEVWKIGLDMKDKCDKVVVENMIKDLMVVRKDGFLKRAEEVAKLARKSIEKDGSSFRNLERLIRDVRLKSLSLKC</sequence>
<protein>
    <submittedName>
        <fullName evidence="26">OLC1v1030287C1</fullName>
    </submittedName>
</protein>
<dbReference type="InterPro" id="IPR014001">
    <property type="entry name" value="Helicase_ATP-bd"/>
</dbReference>
<evidence type="ECO:0000256" key="16">
    <source>
        <dbReference type="ARBA" id="ARBA00023158"/>
    </source>
</evidence>
<feature type="domain" description="Helicase ATP-binding" evidence="24">
    <location>
        <begin position="48"/>
        <end position="224"/>
    </location>
</feature>
<dbReference type="InterPro" id="IPR003100">
    <property type="entry name" value="PAZ_dom"/>
</dbReference>
<dbReference type="SUPFAM" id="SSF101690">
    <property type="entry name" value="PAZ domain"/>
    <property type="match status" value="1"/>
</dbReference>
<evidence type="ECO:0000259" key="24">
    <source>
        <dbReference type="PROSITE" id="PS51192"/>
    </source>
</evidence>
<accession>A0AAV1CFS7</accession>
<evidence type="ECO:0000259" key="22">
    <source>
        <dbReference type="PROSITE" id="PS50142"/>
    </source>
</evidence>
<dbReference type="Gene3D" id="2.170.260.10">
    <property type="entry name" value="paz domain"/>
    <property type="match status" value="1"/>
</dbReference>
<dbReference type="CDD" id="cd00593">
    <property type="entry name" value="RIBOc"/>
    <property type="match status" value="2"/>
</dbReference>
<keyword evidence="13" id="KW-0067">ATP-binding</keyword>
<evidence type="ECO:0000259" key="21">
    <source>
        <dbReference type="PROSITE" id="PS50137"/>
    </source>
</evidence>
<dbReference type="GO" id="GO:0005524">
    <property type="term" value="F:ATP binding"/>
    <property type="evidence" value="ECO:0007669"/>
    <property type="project" value="UniProtKB-KW"/>
</dbReference>
<evidence type="ECO:0000313" key="26">
    <source>
        <dbReference type="EMBL" id="CAI9094529.1"/>
    </source>
</evidence>
<organism evidence="26 27">
    <name type="scientific">Oldenlandia corymbosa var. corymbosa</name>
    <dbReference type="NCBI Taxonomy" id="529605"/>
    <lineage>
        <taxon>Eukaryota</taxon>
        <taxon>Viridiplantae</taxon>
        <taxon>Streptophyta</taxon>
        <taxon>Embryophyta</taxon>
        <taxon>Tracheophyta</taxon>
        <taxon>Spermatophyta</taxon>
        <taxon>Magnoliopsida</taxon>
        <taxon>eudicotyledons</taxon>
        <taxon>Gunneridae</taxon>
        <taxon>Pentapetalae</taxon>
        <taxon>asterids</taxon>
        <taxon>lamiids</taxon>
        <taxon>Gentianales</taxon>
        <taxon>Rubiaceae</taxon>
        <taxon>Rubioideae</taxon>
        <taxon>Spermacoceae</taxon>
        <taxon>Hedyotis-Oldenlandia complex</taxon>
        <taxon>Oldenlandia</taxon>
    </lineage>
</organism>
<evidence type="ECO:0000256" key="3">
    <source>
        <dbReference type="ARBA" id="ARBA00004123"/>
    </source>
</evidence>
<dbReference type="SMART" id="SM00535">
    <property type="entry name" value="RIBOc"/>
    <property type="match status" value="2"/>
</dbReference>
<evidence type="ECO:0000259" key="25">
    <source>
        <dbReference type="PROSITE" id="PS51327"/>
    </source>
</evidence>
<keyword evidence="27" id="KW-1185">Reference proteome</keyword>
<evidence type="ECO:0000256" key="13">
    <source>
        <dbReference type="ARBA" id="ARBA00022840"/>
    </source>
</evidence>
<evidence type="ECO:0000256" key="17">
    <source>
        <dbReference type="ARBA" id="ARBA00023211"/>
    </source>
</evidence>
<proteinExistence type="inferred from homology"/>
<evidence type="ECO:0000256" key="20">
    <source>
        <dbReference type="SAM" id="MobiDB-lite"/>
    </source>
</evidence>
<feature type="domain" description="DRBM" evidence="21">
    <location>
        <begin position="1161"/>
        <end position="1227"/>
    </location>
</feature>
<dbReference type="GO" id="GO:0010267">
    <property type="term" value="P:ta-siRNA processing"/>
    <property type="evidence" value="ECO:0007669"/>
    <property type="project" value="UniProtKB-ARBA"/>
</dbReference>
<evidence type="ECO:0000256" key="12">
    <source>
        <dbReference type="ARBA" id="ARBA00022806"/>
    </source>
</evidence>
<dbReference type="Proteomes" id="UP001161247">
    <property type="component" value="Chromosome 2"/>
</dbReference>
<evidence type="ECO:0000256" key="18">
    <source>
        <dbReference type="ARBA" id="ARBA00023242"/>
    </source>
</evidence>
<dbReference type="Pfam" id="PF00201">
    <property type="entry name" value="UDPGT"/>
    <property type="match status" value="1"/>
</dbReference>
<dbReference type="GO" id="GO:0046872">
    <property type="term" value="F:metal ion binding"/>
    <property type="evidence" value="ECO:0007669"/>
    <property type="project" value="UniProtKB-KW"/>
</dbReference>
<keyword evidence="14" id="KW-0460">Magnesium</keyword>
<dbReference type="SMART" id="SM00949">
    <property type="entry name" value="PAZ"/>
    <property type="match status" value="1"/>
</dbReference>
<keyword evidence="11" id="KW-0378">Hydrolase</keyword>
<dbReference type="InterPro" id="IPR005034">
    <property type="entry name" value="Dicer_dimerisation"/>
</dbReference>
<keyword evidence="9" id="KW-0547">Nucleotide-binding</keyword>
<dbReference type="PROSITE" id="PS51327">
    <property type="entry name" value="DICER_DSRBF"/>
    <property type="match status" value="1"/>
</dbReference>
<dbReference type="PROSITE" id="PS50142">
    <property type="entry name" value="RNASE_3_2"/>
    <property type="match status" value="2"/>
</dbReference>
<keyword evidence="17" id="KW-0464">Manganese</keyword>
<evidence type="ECO:0000256" key="7">
    <source>
        <dbReference type="ARBA" id="ARBA00022723"/>
    </source>
</evidence>
<dbReference type="InterPro" id="IPR002213">
    <property type="entry name" value="UDP_glucos_trans"/>
</dbReference>
<name>A0AAV1CFS7_OLDCO</name>
<feature type="domain" description="PAZ" evidence="23">
    <location>
        <begin position="623"/>
        <end position="752"/>
    </location>
</feature>
<dbReference type="Gene3D" id="3.40.50.2000">
    <property type="entry name" value="Glycogen Phosphorylase B"/>
    <property type="match status" value="2"/>
</dbReference>
<feature type="domain" description="RNase III" evidence="22">
    <location>
        <begin position="777"/>
        <end position="949"/>
    </location>
</feature>
<feature type="region of interest" description="Disordered" evidence="20">
    <location>
        <begin position="1255"/>
        <end position="1302"/>
    </location>
</feature>
<evidence type="ECO:0000256" key="4">
    <source>
        <dbReference type="ARBA" id="ARBA00009995"/>
    </source>
</evidence>
<evidence type="ECO:0000313" key="27">
    <source>
        <dbReference type="Proteomes" id="UP001161247"/>
    </source>
</evidence>
<dbReference type="GO" id="GO:0035251">
    <property type="term" value="F:UDP-glucosyltransferase activity"/>
    <property type="evidence" value="ECO:0007669"/>
    <property type="project" value="UniProtKB-ARBA"/>
</dbReference>
<dbReference type="PROSITE" id="PS50821">
    <property type="entry name" value="PAZ"/>
    <property type="match status" value="1"/>
</dbReference>
<evidence type="ECO:0000256" key="5">
    <source>
        <dbReference type="ARBA" id="ARBA00022679"/>
    </source>
</evidence>
<dbReference type="InterPro" id="IPR038248">
    <property type="entry name" value="Dicer_dimer_sf"/>
</dbReference>
<dbReference type="CDD" id="cd18034">
    <property type="entry name" value="DEXHc_dicer"/>
    <property type="match status" value="1"/>
</dbReference>
<dbReference type="InterPro" id="IPR014720">
    <property type="entry name" value="dsRBD_dom"/>
</dbReference>
<dbReference type="SUPFAM" id="SSF69065">
    <property type="entry name" value="RNase III domain-like"/>
    <property type="match status" value="2"/>
</dbReference>
<dbReference type="InterPro" id="IPR036085">
    <property type="entry name" value="PAZ_dom_sf"/>
</dbReference>
<gene>
    <name evidence="26" type="ORF">OLC1_LOCUS5673</name>
</gene>
<comment type="cofactor">
    <cofactor evidence="1">
        <name>Mn(2+)</name>
        <dbReference type="ChEBI" id="CHEBI:29035"/>
    </cofactor>
</comment>
<evidence type="ECO:0000259" key="23">
    <source>
        <dbReference type="PROSITE" id="PS50821"/>
    </source>
</evidence>
<comment type="similarity">
    <text evidence="4">Belongs to the UDP-glycosyltransferase family.</text>
</comment>
<dbReference type="PROSITE" id="PS00517">
    <property type="entry name" value="RNASE_3_1"/>
    <property type="match status" value="1"/>
</dbReference>
<dbReference type="GO" id="GO:0005634">
    <property type="term" value="C:nucleus"/>
    <property type="evidence" value="ECO:0007669"/>
    <property type="project" value="UniProtKB-SubCell"/>
</dbReference>
<keyword evidence="5" id="KW-0808">Transferase</keyword>
<evidence type="ECO:0000256" key="2">
    <source>
        <dbReference type="ARBA" id="ARBA00001946"/>
    </source>
</evidence>
<dbReference type="InterPro" id="IPR011545">
    <property type="entry name" value="DEAD/DEAH_box_helicase_dom"/>
</dbReference>
<dbReference type="FunFam" id="3.30.160.380:FF:000001">
    <property type="entry name" value="Endoribonuclease dicer-like 1"/>
    <property type="match status" value="1"/>
</dbReference>
<dbReference type="Pfam" id="PF02170">
    <property type="entry name" value="PAZ"/>
    <property type="match status" value="1"/>
</dbReference>
<keyword evidence="12" id="KW-0347">Helicase</keyword>
<dbReference type="Gene3D" id="3.40.50.300">
    <property type="entry name" value="P-loop containing nucleotide triphosphate hydrolases"/>
    <property type="match status" value="1"/>
</dbReference>